<dbReference type="OrthoDB" id="5752864at2"/>
<sequence>MKKGYIISIIVLLSLMLILQLIPLIFKKDEKDFKLPELEDNISTYDELTTIIRTNFTDDIELIGNIIPYKTEKIFVEDHNLSINDYLYGEDELLIINNLEGIYKVISIQKKDNVFEIEIVSLTDLKIEFYIKQENVDDLKIGKELTYSFNEKMYHSIIENIEPEIKNGLIRVQANIDENNKNILSGSIVNVKINKRTKANVLLVNKRAVYYLNGVAYVDIVKKTENREIIERTSVVLGLQNKVFFEVLNGLTEGQRAAIYYNGILE</sequence>
<dbReference type="Proteomes" id="UP000289841">
    <property type="component" value="Chromosome"/>
</dbReference>
<evidence type="ECO:0000313" key="3">
    <source>
        <dbReference type="Proteomes" id="UP000289841"/>
    </source>
</evidence>
<keyword evidence="3" id="KW-1185">Reference proteome</keyword>
<keyword evidence="1" id="KW-0812">Transmembrane</keyword>
<feature type="transmembrane region" description="Helical" evidence="1">
    <location>
        <begin position="6"/>
        <end position="26"/>
    </location>
</feature>
<dbReference type="KEGG" id="aaxa:NCTC10138_01578"/>
<organism evidence="2 3">
    <name type="scientific">Haploplasma axanthum</name>
    <name type="common">Acholeplasma axanthum</name>
    <dbReference type="NCBI Taxonomy" id="29552"/>
    <lineage>
        <taxon>Bacteria</taxon>
        <taxon>Bacillati</taxon>
        <taxon>Mycoplasmatota</taxon>
        <taxon>Mollicutes</taxon>
        <taxon>Acholeplasmatales</taxon>
        <taxon>Acholeplasmataceae</taxon>
        <taxon>Haploplasma</taxon>
    </lineage>
</organism>
<dbReference type="GO" id="GO:1990281">
    <property type="term" value="C:efflux pump complex"/>
    <property type="evidence" value="ECO:0007669"/>
    <property type="project" value="TreeGrafter"/>
</dbReference>
<proteinExistence type="predicted"/>
<dbReference type="EMBL" id="LR215048">
    <property type="protein sequence ID" value="VEU81181.1"/>
    <property type="molecule type" value="Genomic_DNA"/>
</dbReference>
<keyword evidence="1" id="KW-0472">Membrane</keyword>
<dbReference type="PANTHER" id="PTHR30469">
    <property type="entry name" value="MULTIDRUG RESISTANCE PROTEIN MDTA"/>
    <property type="match status" value="1"/>
</dbReference>
<evidence type="ECO:0000313" key="2">
    <source>
        <dbReference type="EMBL" id="VEU81181.1"/>
    </source>
</evidence>
<dbReference type="Gene3D" id="2.40.420.20">
    <property type="match status" value="1"/>
</dbReference>
<evidence type="ECO:0000256" key="1">
    <source>
        <dbReference type="SAM" id="Phobius"/>
    </source>
</evidence>
<dbReference type="GO" id="GO:0015562">
    <property type="term" value="F:efflux transmembrane transporter activity"/>
    <property type="evidence" value="ECO:0007669"/>
    <property type="project" value="TreeGrafter"/>
</dbReference>
<keyword evidence="1" id="KW-1133">Transmembrane helix</keyword>
<accession>A0A449BFG8</accession>
<dbReference type="STRING" id="1278311.GCA_000428705_01616"/>
<gene>
    <name evidence="2" type="ORF">NCTC10138_01578</name>
</gene>
<protein>
    <submittedName>
        <fullName evidence="2">Efflux transporter, RND family, MFP subunit</fullName>
    </submittedName>
</protein>
<dbReference type="AlphaFoldDB" id="A0A449BFG8"/>
<reference evidence="2 3" key="1">
    <citation type="submission" date="2019-01" db="EMBL/GenBank/DDBJ databases">
        <authorList>
            <consortium name="Pathogen Informatics"/>
        </authorList>
    </citation>
    <scope>NUCLEOTIDE SEQUENCE [LARGE SCALE GENOMIC DNA]</scope>
    <source>
        <strain evidence="2 3">NCTC10138</strain>
    </source>
</reference>
<name>A0A449BFG8_HAPAX</name>
<dbReference type="PANTHER" id="PTHR30469:SF15">
    <property type="entry name" value="HLYD FAMILY OF SECRETION PROTEINS"/>
    <property type="match status" value="1"/>
</dbReference>
<dbReference type="RefSeq" id="WP_026391016.1">
    <property type="nucleotide sequence ID" value="NZ_LR215048.1"/>
</dbReference>